<evidence type="ECO:0000313" key="2">
    <source>
        <dbReference type="Proteomes" id="UP001303760"/>
    </source>
</evidence>
<dbReference type="EMBL" id="MU860665">
    <property type="protein sequence ID" value="KAK4233113.1"/>
    <property type="molecule type" value="Genomic_DNA"/>
</dbReference>
<evidence type="ECO:0008006" key="3">
    <source>
        <dbReference type="Google" id="ProtNLM"/>
    </source>
</evidence>
<proteinExistence type="predicted"/>
<name>A0AAN7C0K9_9PEZI</name>
<organism evidence="1 2">
    <name type="scientific">Achaetomium macrosporum</name>
    <dbReference type="NCBI Taxonomy" id="79813"/>
    <lineage>
        <taxon>Eukaryota</taxon>
        <taxon>Fungi</taxon>
        <taxon>Dikarya</taxon>
        <taxon>Ascomycota</taxon>
        <taxon>Pezizomycotina</taxon>
        <taxon>Sordariomycetes</taxon>
        <taxon>Sordariomycetidae</taxon>
        <taxon>Sordariales</taxon>
        <taxon>Chaetomiaceae</taxon>
        <taxon>Achaetomium</taxon>
    </lineage>
</organism>
<dbReference type="AlphaFoldDB" id="A0AAN7C0K9"/>
<sequence>MDQVLHPQEVETFRVRMVIDMMVTHPAYLRRAHARTMTNWFVELAKQDCIGLGVAGAPMGKVFFGHLGFEEAKTVEIQGYEAHPNPIYAWLGLLNVTSRGEGSLGDL</sequence>
<keyword evidence="2" id="KW-1185">Reference proteome</keyword>
<dbReference type="Proteomes" id="UP001303760">
    <property type="component" value="Unassembled WGS sequence"/>
</dbReference>
<protein>
    <recommendedName>
        <fullName evidence="3">N-acetyltransferase domain-containing protein</fullName>
    </recommendedName>
</protein>
<gene>
    <name evidence="1" type="ORF">C8A03DRAFT_39202</name>
</gene>
<dbReference type="InterPro" id="IPR016181">
    <property type="entry name" value="Acyl_CoA_acyltransferase"/>
</dbReference>
<reference evidence="1" key="2">
    <citation type="submission" date="2023-05" db="EMBL/GenBank/DDBJ databases">
        <authorList>
            <consortium name="Lawrence Berkeley National Laboratory"/>
            <person name="Steindorff A."/>
            <person name="Hensen N."/>
            <person name="Bonometti L."/>
            <person name="Westerberg I."/>
            <person name="Brannstrom I.O."/>
            <person name="Guillou S."/>
            <person name="Cros-Aarteil S."/>
            <person name="Calhoun S."/>
            <person name="Haridas S."/>
            <person name="Kuo A."/>
            <person name="Mondo S."/>
            <person name="Pangilinan J."/>
            <person name="Riley R."/>
            <person name="Labutti K."/>
            <person name="Andreopoulos B."/>
            <person name="Lipzen A."/>
            <person name="Chen C."/>
            <person name="Yanf M."/>
            <person name="Daum C."/>
            <person name="Ng V."/>
            <person name="Clum A."/>
            <person name="Ohm R."/>
            <person name="Martin F."/>
            <person name="Silar P."/>
            <person name="Natvig D."/>
            <person name="Lalanne C."/>
            <person name="Gautier V."/>
            <person name="Ament-Velasquez S.L."/>
            <person name="Kruys A."/>
            <person name="Hutchinson M.I."/>
            <person name="Powell A.J."/>
            <person name="Barry K."/>
            <person name="Miller A.N."/>
            <person name="Grigoriev I.V."/>
            <person name="Debuchy R."/>
            <person name="Gladieux P."/>
            <person name="Thoren M.H."/>
            <person name="Johannesson H."/>
        </authorList>
    </citation>
    <scope>NUCLEOTIDE SEQUENCE</scope>
    <source>
        <strain evidence="1">CBS 532.94</strain>
    </source>
</reference>
<accession>A0AAN7C0K9</accession>
<evidence type="ECO:0000313" key="1">
    <source>
        <dbReference type="EMBL" id="KAK4233113.1"/>
    </source>
</evidence>
<comment type="caution">
    <text evidence="1">The sequence shown here is derived from an EMBL/GenBank/DDBJ whole genome shotgun (WGS) entry which is preliminary data.</text>
</comment>
<reference evidence="1" key="1">
    <citation type="journal article" date="2023" name="Mol. Phylogenet. Evol.">
        <title>Genome-scale phylogeny and comparative genomics of the fungal order Sordariales.</title>
        <authorList>
            <person name="Hensen N."/>
            <person name="Bonometti L."/>
            <person name="Westerberg I."/>
            <person name="Brannstrom I.O."/>
            <person name="Guillou S."/>
            <person name="Cros-Aarteil S."/>
            <person name="Calhoun S."/>
            <person name="Haridas S."/>
            <person name="Kuo A."/>
            <person name="Mondo S."/>
            <person name="Pangilinan J."/>
            <person name="Riley R."/>
            <person name="LaButti K."/>
            <person name="Andreopoulos B."/>
            <person name="Lipzen A."/>
            <person name="Chen C."/>
            <person name="Yan M."/>
            <person name="Daum C."/>
            <person name="Ng V."/>
            <person name="Clum A."/>
            <person name="Steindorff A."/>
            <person name="Ohm R.A."/>
            <person name="Martin F."/>
            <person name="Silar P."/>
            <person name="Natvig D.O."/>
            <person name="Lalanne C."/>
            <person name="Gautier V."/>
            <person name="Ament-Velasquez S.L."/>
            <person name="Kruys A."/>
            <person name="Hutchinson M.I."/>
            <person name="Powell A.J."/>
            <person name="Barry K."/>
            <person name="Miller A.N."/>
            <person name="Grigoriev I.V."/>
            <person name="Debuchy R."/>
            <person name="Gladieux P."/>
            <person name="Hiltunen Thoren M."/>
            <person name="Johannesson H."/>
        </authorList>
    </citation>
    <scope>NUCLEOTIDE SEQUENCE</scope>
    <source>
        <strain evidence="1">CBS 532.94</strain>
    </source>
</reference>
<dbReference type="SUPFAM" id="SSF55729">
    <property type="entry name" value="Acyl-CoA N-acyltransferases (Nat)"/>
    <property type="match status" value="1"/>
</dbReference>
<dbReference type="Gene3D" id="3.40.630.30">
    <property type="match status" value="1"/>
</dbReference>